<evidence type="ECO:0000313" key="16">
    <source>
        <dbReference type="EMBL" id="ASM91467.1"/>
    </source>
</evidence>
<keyword evidence="8" id="KW-0007">Acetylation</keyword>
<evidence type="ECO:0000256" key="5">
    <source>
        <dbReference type="ARBA" id="ARBA00022692"/>
    </source>
</evidence>
<dbReference type="GO" id="GO:0015986">
    <property type="term" value="P:proton motive force-driven ATP synthesis"/>
    <property type="evidence" value="ECO:0007669"/>
    <property type="project" value="InterPro"/>
</dbReference>
<dbReference type="RefSeq" id="YP_009502796.1">
    <property type="nucleotide sequence ID" value="NC_038162.1"/>
</dbReference>
<evidence type="ECO:0000256" key="8">
    <source>
        <dbReference type="ARBA" id="ARBA00022990"/>
    </source>
</evidence>
<keyword evidence="4 13" id="KW-0138">CF(0)</keyword>
<name>A0A343EVT1_IDIMA</name>
<keyword evidence="5 13" id="KW-0812">Transmembrane</keyword>
<comment type="subcellular location">
    <subcellularLocation>
        <location evidence="1 13">Mitochondrion membrane</location>
        <topology evidence="1 13">Single-pass membrane protein</topology>
    </subcellularLocation>
</comment>
<evidence type="ECO:0000256" key="1">
    <source>
        <dbReference type="ARBA" id="ARBA00004304"/>
    </source>
</evidence>
<evidence type="ECO:0000256" key="15">
    <source>
        <dbReference type="SAM" id="Phobius"/>
    </source>
</evidence>
<accession>A0A343EVT1</accession>
<dbReference type="EMBL" id="KX529110">
    <property type="protein sequence ID" value="ASM91467.1"/>
    <property type="molecule type" value="Genomic_DNA"/>
</dbReference>
<feature type="region of interest" description="Disordered" evidence="14">
    <location>
        <begin position="44"/>
        <end position="67"/>
    </location>
</feature>
<dbReference type="InterPro" id="IPR001421">
    <property type="entry name" value="ATP8_metazoa"/>
</dbReference>
<keyword evidence="10 13" id="KW-0496">Mitochondrion</keyword>
<dbReference type="CTD" id="4509"/>
<keyword evidence="11 15" id="KW-0472">Membrane</keyword>
<gene>
    <name evidence="16" type="primary">ATP8</name>
</gene>
<feature type="transmembrane region" description="Helical" evidence="15">
    <location>
        <begin position="6"/>
        <end position="24"/>
    </location>
</feature>
<dbReference type="GO" id="GO:0015078">
    <property type="term" value="F:proton transmembrane transporter activity"/>
    <property type="evidence" value="ECO:0007669"/>
    <property type="project" value="InterPro"/>
</dbReference>
<dbReference type="PANTHER" id="PTHR13722">
    <property type="entry name" value="ATP SYNTHASE PROTEIN 8"/>
    <property type="match status" value="1"/>
</dbReference>
<evidence type="ECO:0000256" key="9">
    <source>
        <dbReference type="ARBA" id="ARBA00023065"/>
    </source>
</evidence>
<comment type="similarity">
    <text evidence="2 13">Belongs to the ATPase protein 8 family.</text>
</comment>
<sequence>MPQLNTSTWLITILSTIFMLFMLLQMKITNFTFWLKPEPKTPKINPTKTPWENKWTKTYSPPLMPPQ</sequence>
<geneLocation type="mitochondrion" evidence="16"/>
<keyword evidence="12" id="KW-0066">ATP synthesis</keyword>
<dbReference type="Pfam" id="PF00895">
    <property type="entry name" value="ATP-synt_8"/>
    <property type="match status" value="1"/>
</dbReference>
<keyword evidence="6 13" id="KW-0375">Hydrogen ion transport</keyword>
<evidence type="ECO:0000256" key="11">
    <source>
        <dbReference type="ARBA" id="ARBA00023136"/>
    </source>
</evidence>
<evidence type="ECO:0000256" key="13">
    <source>
        <dbReference type="RuleBase" id="RU003661"/>
    </source>
</evidence>
<evidence type="ECO:0000256" key="10">
    <source>
        <dbReference type="ARBA" id="ARBA00023128"/>
    </source>
</evidence>
<evidence type="ECO:0000256" key="6">
    <source>
        <dbReference type="ARBA" id="ARBA00022781"/>
    </source>
</evidence>
<dbReference type="PANTHER" id="PTHR13722:SF0">
    <property type="entry name" value="ATP SYNTHASE PROTEIN 8"/>
    <property type="match status" value="1"/>
</dbReference>
<protein>
    <recommendedName>
        <fullName evidence="13">ATP synthase complex subunit 8</fullName>
    </recommendedName>
</protein>
<evidence type="ECO:0000256" key="2">
    <source>
        <dbReference type="ARBA" id="ARBA00008892"/>
    </source>
</evidence>
<keyword evidence="3 13" id="KW-0813">Transport</keyword>
<dbReference type="AlphaFoldDB" id="A0A343EVT1"/>
<dbReference type="GO" id="GO:0045259">
    <property type="term" value="C:proton-transporting ATP synthase complex"/>
    <property type="evidence" value="ECO:0007669"/>
    <property type="project" value="UniProtKB-KW"/>
</dbReference>
<evidence type="ECO:0000256" key="14">
    <source>
        <dbReference type="SAM" id="MobiDB-lite"/>
    </source>
</evidence>
<organism evidence="16">
    <name type="scientific">Idiurus macrotis</name>
    <name type="common">Long-eared scaly-tailed flying squirrel</name>
    <dbReference type="NCBI Taxonomy" id="101667"/>
    <lineage>
        <taxon>Eukaryota</taxon>
        <taxon>Metazoa</taxon>
        <taxon>Chordata</taxon>
        <taxon>Craniata</taxon>
        <taxon>Vertebrata</taxon>
        <taxon>Euteleostomi</taxon>
        <taxon>Mammalia</taxon>
        <taxon>Eutheria</taxon>
        <taxon>Euarchontoglires</taxon>
        <taxon>Glires</taxon>
        <taxon>Rodentia</taxon>
        <taxon>Anomaluromorpha</taxon>
        <taxon>Anomaluridae</taxon>
        <taxon>Idiurus</taxon>
    </lineage>
</organism>
<reference evidence="16" key="1">
    <citation type="submission" date="2016-07" db="EMBL/GenBank/DDBJ databases">
        <title>Flightless scaly-tailed squirrels never learn how to fly.</title>
        <authorList>
            <person name="Fabre P.-H."/>
            <person name="Tilak M.-K."/>
            <person name="Denys C."/>
            <person name="Gaubert P."/>
            <person name="Nicolas V."/>
            <person name="Douzery E.J.P."/>
            <person name="Marivaux L."/>
        </authorList>
    </citation>
    <scope>NUCLEOTIDE SEQUENCE</scope>
</reference>
<evidence type="ECO:0000256" key="7">
    <source>
        <dbReference type="ARBA" id="ARBA00022989"/>
    </source>
</evidence>
<keyword evidence="9 13" id="KW-0406">Ion transport</keyword>
<keyword evidence="7 15" id="KW-1133">Transmembrane helix</keyword>
<evidence type="ECO:0000256" key="12">
    <source>
        <dbReference type="ARBA" id="ARBA00023310"/>
    </source>
</evidence>
<dbReference type="GeneID" id="37539940"/>
<dbReference type="InterPro" id="IPR039017">
    <property type="entry name" value="ATP8_mammal"/>
</dbReference>
<evidence type="ECO:0000256" key="3">
    <source>
        <dbReference type="ARBA" id="ARBA00022448"/>
    </source>
</evidence>
<evidence type="ECO:0000256" key="4">
    <source>
        <dbReference type="ARBA" id="ARBA00022547"/>
    </source>
</evidence>
<proteinExistence type="inferred from homology"/>
<dbReference type="GO" id="GO:0031966">
    <property type="term" value="C:mitochondrial membrane"/>
    <property type="evidence" value="ECO:0007669"/>
    <property type="project" value="UniProtKB-SubCell"/>
</dbReference>